<evidence type="ECO:0000313" key="1">
    <source>
        <dbReference type="EMBL" id="KKN76022.1"/>
    </source>
</evidence>
<reference evidence="1" key="1">
    <citation type="journal article" date="2015" name="Nature">
        <title>Complex archaea that bridge the gap between prokaryotes and eukaryotes.</title>
        <authorList>
            <person name="Spang A."/>
            <person name="Saw J.H."/>
            <person name="Jorgensen S.L."/>
            <person name="Zaremba-Niedzwiedzka K."/>
            <person name="Martijn J."/>
            <person name="Lind A.E."/>
            <person name="van Eijk R."/>
            <person name="Schleper C."/>
            <person name="Guy L."/>
            <person name="Ettema T.J."/>
        </authorList>
    </citation>
    <scope>NUCLEOTIDE SEQUENCE</scope>
</reference>
<name>A0A0F9TM72_9ZZZZ</name>
<organism evidence="1">
    <name type="scientific">marine sediment metagenome</name>
    <dbReference type="NCBI Taxonomy" id="412755"/>
    <lineage>
        <taxon>unclassified sequences</taxon>
        <taxon>metagenomes</taxon>
        <taxon>ecological metagenomes</taxon>
    </lineage>
</organism>
<proteinExistence type="predicted"/>
<accession>A0A0F9TM72</accession>
<dbReference type="AlphaFoldDB" id="A0A0F9TM72"/>
<sequence>MSEPLKNKRIPFTDLRNYNDGFGFYSGDIKSAVEWLKYKDRGAIGNIGLFLGQFTRKEISFKELETLITIELEYIDMNRNKAFEDVTQGDKE</sequence>
<dbReference type="EMBL" id="LAZR01000300">
    <property type="protein sequence ID" value="KKN76022.1"/>
    <property type="molecule type" value="Genomic_DNA"/>
</dbReference>
<gene>
    <name evidence="1" type="ORF">LCGC14_0374120</name>
</gene>
<comment type="caution">
    <text evidence="1">The sequence shown here is derived from an EMBL/GenBank/DDBJ whole genome shotgun (WGS) entry which is preliminary data.</text>
</comment>
<protein>
    <submittedName>
        <fullName evidence="1">Uncharacterized protein</fullName>
    </submittedName>
</protein>